<dbReference type="InterPro" id="IPR045601">
    <property type="entry name" value="DUF6455"/>
</dbReference>
<keyword evidence="3" id="KW-1185">Reference proteome</keyword>
<dbReference type="Proteomes" id="UP000199347">
    <property type="component" value="Unassembled WGS sequence"/>
</dbReference>
<organism evidence="2 3">
    <name type="scientific">Afifella marina DSM 2698</name>
    <dbReference type="NCBI Taxonomy" id="1120955"/>
    <lineage>
        <taxon>Bacteria</taxon>
        <taxon>Pseudomonadati</taxon>
        <taxon>Pseudomonadota</taxon>
        <taxon>Alphaproteobacteria</taxon>
        <taxon>Hyphomicrobiales</taxon>
        <taxon>Afifellaceae</taxon>
        <taxon>Afifella</taxon>
    </lineage>
</organism>
<evidence type="ECO:0000259" key="1">
    <source>
        <dbReference type="Pfam" id="PF20056"/>
    </source>
</evidence>
<dbReference type="RefSeq" id="WP_092810725.1">
    <property type="nucleotide sequence ID" value="NZ_FMVW01000002.1"/>
</dbReference>
<reference evidence="2 3" key="1">
    <citation type="submission" date="2016-10" db="EMBL/GenBank/DDBJ databases">
        <authorList>
            <person name="de Groot N.N."/>
        </authorList>
    </citation>
    <scope>NUCLEOTIDE SEQUENCE [LARGE SCALE GENOMIC DNA]</scope>
    <source>
        <strain evidence="2 3">DSM 2698</strain>
    </source>
</reference>
<dbReference type="EMBL" id="FMVW01000002">
    <property type="protein sequence ID" value="SCZ30694.1"/>
    <property type="molecule type" value="Genomic_DNA"/>
</dbReference>
<sequence length="113" mass="12416">MALKKRYLEHLNRMRRMMAIYGLGPSDVTNMLGDNETRNALGRCITCDSVCPCEAYLADGENADAPVFCPNLQLIEALAAQLDGDPRQARSESADLSAWHSIDRRGVRFGASA</sequence>
<accession>A0A1G5N0M4</accession>
<dbReference type="OrthoDB" id="7961152at2"/>
<name>A0A1G5N0M4_AFIMA</name>
<proteinExistence type="predicted"/>
<dbReference type="AlphaFoldDB" id="A0A1G5N0M4"/>
<evidence type="ECO:0000313" key="3">
    <source>
        <dbReference type="Proteomes" id="UP000199347"/>
    </source>
</evidence>
<protein>
    <recommendedName>
        <fullName evidence="1">DUF6455 domain-containing protein</fullName>
    </recommendedName>
</protein>
<dbReference type="Pfam" id="PF20056">
    <property type="entry name" value="DUF6455"/>
    <property type="match status" value="1"/>
</dbReference>
<evidence type="ECO:0000313" key="2">
    <source>
        <dbReference type="EMBL" id="SCZ30694.1"/>
    </source>
</evidence>
<feature type="domain" description="DUF6455" evidence="1">
    <location>
        <begin position="1"/>
        <end position="80"/>
    </location>
</feature>
<gene>
    <name evidence="2" type="ORF">SAMN03080610_01283</name>
</gene>